<evidence type="ECO:0000256" key="1">
    <source>
        <dbReference type="ARBA" id="ARBA00022679"/>
    </source>
</evidence>
<dbReference type="HAMAP" id="MF_01659">
    <property type="entry name" value="MenD"/>
    <property type="match status" value="1"/>
</dbReference>
<comment type="caution">
    <text evidence="10">The sequence shown here is derived from an EMBL/GenBank/DDBJ whole genome shotgun (WGS) entry which is preliminary data.</text>
</comment>
<comment type="similarity">
    <text evidence="6">Belongs to the TPP enzyme family. MenD subfamily.</text>
</comment>
<dbReference type="PIRSF" id="PIRSF004983">
    <property type="entry name" value="MenD"/>
    <property type="match status" value="1"/>
</dbReference>
<evidence type="ECO:0000259" key="9">
    <source>
        <dbReference type="Pfam" id="PF02776"/>
    </source>
</evidence>
<dbReference type="InterPro" id="IPR012001">
    <property type="entry name" value="Thiamin_PyroP_enz_TPP-bd_dom"/>
</dbReference>
<keyword evidence="3 6" id="KW-0460">Magnesium</keyword>
<dbReference type="Proteomes" id="UP000184253">
    <property type="component" value="Unassembled WGS sequence"/>
</dbReference>
<dbReference type="NCBIfam" id="TIGR00173">
    <property type="entry name" value="menD"/>
    <property type="match status" value="1"/>
</dbReference>
<evidence type="ECO:0000256" key="5">
    <source>
        <dbReference type="ARBA" id="ARBA00023211"/>
    </source>
</evidence>
<evidence type="ECO:0000256" key="6">
    <source>
        <dbReference type="HAMAP-Rule" id="MF_01659"/>
    </source>
</evidence>
<dbReference type="RefSeq" id="WP_073117275.1">
    <property type="nucleotide sequence ID" value="NZ_FRCE01000014.1"/>
</dbReference>
<keyword evidence="5 6" id="KW-0464">Manganese</keyword>
<dbReference type="PANTHER" id="PTHR42916">
    <property type="entry name" value="2-SUCCINYL-5-ENOLPYRUVYL-6-HYDROXY-3-CYCLOHEXENE-1-CARBOXYLATE SYNTHASE"/>
    <property type="match status" value="1"/>
</dbReference>
<dbReference type="SUPFAM" id="SSF52518">
    <property type="entry name" value="Thiamin diphosphate-binding fold (THDP-binding)"/>
    <property type="match status" value="2"/>
</dbReference>
<dbReference type="InterPro" id="IPR004433">
    <property type="entry name" value="MenaQ_synth_MenD"/>
</dbReference>
<dbReference type="EMBL" id="FRCE01000014">
    <property type="protein sequence ID" value="SHL83793.1"/>
    <property type="molecule type" value="Genomic_DNA"/>
</dbReference>
<dbReference type="InterPro" id="IPR011766">
    <property type="entry name" value="TPP_enzyme_TPP-bd"/>
</dbReference>
<comment type="pathway">
    <text evidence="6">Quinol/quinone metabolism; menaquinone biosynthesis.</text>
</comment>
<dbReference type="PANTHER" id="PTHR42916:SF1">
    <property type="entry name" value="PROTEIN PHYLLO, CHLOROPLASTIC"/>
    <property type="match status" value="1"/>
</dbReference>
<proteinExistence type="inferred from homology"/>
<keyword evidence="6" id="KW-0474">Menaquinone biosynthesis</keyword>
<dbReference type="GO" id="GO:0030145">
    <property type="term" value="F:manganese ion binding"/>
    <property type="evidence" value="ECO:0007669"/>
    <property type="project" value="UniProtKB-UniRule"/>
</dbReference>
<comment type="function">
    <text evidence="6">Catalyzes the thiamine diphosphate-dependent decarboxylation of 2-oxoglutarate and the subsequent addition of the resulting succinic semialdehyde-thiamine pyrophosphate anion to isochorismate to yield 2-succinyl-5-enolpyruvyl-6-hydroxy-3-cyclohexene-1-carboxylate (SEPHCHC).</text>
</comment>
<dbReference type="Pfam" id="PF02776">
    <property type="entry name" value="TPP_enzyme_N"/>
    <property type="match status" value="1"/>
</dbReference>
<feature type="domain" description="Thiamine pyrophosphate enzyme TPP-binding" evidence="8">
    <location>
        <begin position="386"/>
        <end position="530"/>
    </location>
</feature>
<feature type="domain" description="Thiamine pyrophosphate enzyme N-terminal TPP-binding" evidence="9">
    <location>
        <begin position="9"/>
        <end position="124"/>
    </location>
</feature>
<evidence type="ECO:0000256" key="3">
    <source>
        <dbReference type="ARBA" id="ARBA00022842"/>
    </source>
</evidence>
<accession>A0ABD7MAA0</accession>
<dbReference type="CDD" id="cd07037">
    <property type="entry name" value="TPP_PYR_MenD"/>
    <property type="match status" value="1"/>
</dbReference>
<name>A0ABD7MAA0_MICLU</name>
<dbReference type="EC" id="2.2.1.9" evidence="6"/>
<evidence type="ECO:0000313" key="10">
    <source>
        <dbReference type="EMBL" id="SHL83793.1"/>
    </source>
</evidence>
<dbReference type="CDD" id="cd02009">
    <property type="entry name" value="TPP_SHCHC_synthase"/>
    <property type="match status" value="1"/>
</dbReference>
<organism evidence="10 11">
    <name type="scientific">Micrococcus luteus</name>
    <name type="common">Micrococcus lysodeikticus</name>
    <dbReference type="NCBI Taxonomy" id="1270"/>
    <lineage>
        <taxon>Bacteria</taxon>
        <taxon>Bacillati</taxon>
        <taxon>Actinomycetota</taxon>
        <taxon>Actinomycetes</taxon>
        <taxon>Micrococcales</taxon>
        <taxon>Micrococcaceae</taxon>
        <taxon>Micrococcus</taxon>
    </lineage>
</organism>
<dbReference type="GO" id="GO:0030976">
    <property type="term" value="F:thiamine pyrophosphate binding"/>
    <property type="evidence" value="ECO:0007669"/>
    <property type="project" value="UniProtKB-UniRule"/>
</dbReference>
<evidence type="ECO:0000256" key="7">
    <source>
        <dbReference type="SAM" id="MobiDB-lite"/>
    </source>
</evidence>
<reference evidence="10 11" key="1">
    <citation type="submission" date="2016-11" db="EMBL/GenBank/DDBJ databases">
        <authorList>
            <person name="Varghese N."/>
            <person name="Submissions S."/>
        </authorList>
    </citation>
    <scope>NUCLEOTIDE SEQUENCE [LARGE SCALE GENOMIC DNA]</scope>
    <source>
        <strain evidence="10 11">VTM4R57</strain>
    </source>
</reference>
<dbReference type="GO" id="GO:0009234">
    <property type="term" value="P:menaquinone biosynthetic process"/>
    <property type="evidence" value="ECO:0007669"/>
    <property type="project" value="UniProtKB-UniRule"/>
</dbReference>
<feature type="region of interest" description="Disordered" evidence="7">
    <location>
        <begin position="545"/>
        <end position="571"/>
    </location>
</feature>
<sequence length="571" mass="60728">MTDVHVLAGIVVDELVRNGVRCFLYCPGSRNGPLGFALARRAQNRDLDLHVRLDERVAGFTALGMAKSTGSPVAVVTTSGSAVTNLLPSVTEANYSDVPVIVLSANRPVSVLGTGASQTIEQIEALHSQVRGSMQITPEGADTATVNASIRSTVCRAVLTGRGHLAAPAGPVHLDLPLASALPPTQFEPDLPAGKPDGAPWVVHPADHGSAPSAEPQQLHPRSLVIAGDGANPSLLPAGIPIVAEPTVPLRDDQPRLHPWVLDYVIPEEVVVAGRPTLHRNVTRTMRHPGVWASYLRDGNEQWLYAAVDLDAVVTTVVLPETRDDEWDQHLATVDHTIRDAWATALSDPSVQASGAHVVRSVVATVPSSELLWLGASNTIRDAALISRELPQTTLSNRGTAGIDGTIASAVGVALAHPDRHVTAVLGDLTFLYDATALQFGPHEQIPDNLTLVVINDQGGGIFELLEQGAPEYKQPPYAATFERIYGTPQDVSIKDLCQAYRARHCVADLAGLPHALRDEHAKGLSVIEVPAARGHLRDLHARVRERVESSQSIQAPPASPTFTLPGGTRP</sequence>
<dbReference type="AlphaFoldDB" id="A0ABD7MAA0"/>
<dbReference type="GO" id="GO:0070204">
    <property type="term" value="F:2-succinyl-5-enolpyruvyl-6-hydroxy-3-cyclohexene-1-carboxylic-acid synthase activity"/>
    <property type="evidence" value="ECO:0007669"/>
    <property type="project" value="UniProtKB-UniRule"/>
</dbReference>
<dbReference type="InterPro" id="IPR029061">
    <property type="entry name" value="THDP-binding"/>
</dbReference>
<dbReference type="GO" id="GO:0000287">
    <property type="term" value="F:magnesium ion binding"/>
    <property type="evidence" value="ECO:0007669"/>
    <property type="project" value="UniProtKB-UniRule"/>
</dbReference>
<gene>
    <name evidence="6" type="primary">menD</name>
    <name evidence="10" type="ORF">SAMN04487849_1144</name>
</gene>
<keyword evidence="1 6" id="KW-0808">Transferase</keyword>
<comment type="pathway">
    <text evidence="6">Quinol/quinone metabolism; 1,4-dihydroxy-2-naphthoate biosynthesis; 1,4-dihydroxy-2-naphthoate from chorismate: step 2/7.</text>
</comment>
<comment type="cofactor">
    <cofactor evidence="6">
        <name>thiamine diphosphate</name>
        <dbReference type="ChEBI" id="CHEBI:58937"/>
    </cofactor>
    <text evidence="6">Binds 1 thiamine pyrophosphate per subunit.</text>
</comment>
<dbReference type="Pfam" id="PF02775">
    <property type="entry name" value="TPP_enzyme_C"/>
    <property type="match status" value="1"/>
</dbReference>
<comment type="subunit">
    <text evidence="6">Homodimer.</text>
</comment>
<comment type="catalytic activity">
    <reaction evidence="6">
        <text>isochorismate + 2-oxoglutarate + H(+) = 5-enolpyruvoyl-6-hydroxy-2-succinyl-cyclohex-3-ene-1-carboxylate + CO2</text>
        <dbReference type="Rhea" id="RHEA:25593"/>
        <dbReference type="ChEBI" id="CHEBI:15378"/>
        <dbReference type="ChEBI" id="CHEBI:16526"/>
        <dbReference type="ChEBI" id="CHEBI:16810"/>
        <dbReference type="ChEBI" id="CHEBI:29780"/>
        <dbReference type="ChEBI" id="CHEBI:58818"/>
        <dbReference type="EC" id="2.2.1.9"/>
    </reaction>
</comment>
<evidence type="ECO:0000259" key="8">
    <source>
        <dbReference type="Pfam" id="PF02775"/>
    </source>
</evidence>
<evidence type="ECO:0000256" key="4">
    <source>
        <dbReference type="ARBA" id="ARBA00023052"/>
    </source>
</evidence>
<protein>
    <recommendedName>
        <fullName evidence="6">2-succinyl-5-enolpyruvyl-6-hydroxy-3-cyclohexene-1-carboxylate synthase</fullName>
        <shortName evidence="6">SEPHCHC synthase</shortName>
        <ecNumber evidence="6">2.2.1.9</ecNumber>
    </recommendedName>
    <alternativeName>
        <fullName evidence="6">Menaquinone biosynthesis protein MenD</fullName>
    </alternativeName>
</protein>
<evidence type="ECO:0000256" key="2">
    <source>
        <dbReference type="ARBA" id="ARBA00022723"/>
    </source>
</evidence>
<keyword evidence="2 6" id="KW-0479">Metal-binding</keyword>
<evidence type="ECO:0000313" key="11">
    <source>
        <dbReference type="Proteomes" id="UP000184253"/>
    </source>
</evidence>
<keyword evidence="4 6" id="KW-0786">Thiamine pyrophosphate</keyword>
<comment type="cofactor">
    <cofactor evidence="6">
        <name>Mg(2+)</name>
        <dbReference type="ChEBI" id="CHEBI:18420"/>
    </cofactor>
    <cofactor evidence="6">
        <name>Mn(2+)</name>
        <dbReference type="ChEBI" id="CHEBI:29035"/>
    </cofactor>
</comment>
<dbReference type="Gene3D" id="3.40.50.970">
    <property type="match status" value="2"/>
</dbReference>